<comment type="subcellular location">
    <subcellularLocation>
        <location evidence="1">Cell membrane</location>
        <topology evidence="1">Multi-pass membrane protein</topology>
    </subcellularLocation>
</comment>
<keyword evidence="3 6" id="KW-0812">Transmembrane</keyword>
<evidence type="ECO:0000313" key="8">
    <source>
        <dbReference type="Proteomes" id="UP000555407"/>
    </source>
</evidence>
<evidence type="ECO:0000256" key="3">
    <source>
        <dbReference type="ARBA" id="ARBA00022692"/>
    </source>
</evidence>
<dbReference type="Proteomes" id="UP000555407">
    <property type="component" value="Unassembled WGS sequence"/>
</dbReference>
<dbReference type="Pfam" id="PF03631">
    <property type="entry name" value="Virul_fac_BrkB"/>
    <property type="match status" value="1"/>
</dbReference>
<dbReference type="AlphaFoldDB" id="A0A7X5VDK4"/>
<proteinExistence type="predicted"/>
<dbReference type="EMBL" id="JAASRO010000001">
    <property type="protein sequence ID" value="NIK59276.1"/>
    <property type="molecule type" value="Genomic_DNA"/>
</dbReference>
<feature type="transmembrane region" description="Helical" evidence="6">
    <location>
        <begin position="86"/>
        <end position="107"/>
    </location>
</feature>
<keyword evidence="5 6" id="KW-0472">Membrane</keyword>
<evidence type="ECO:0000313" key="7">
    <source>
        <dbReference type="EMBL" id="NIK59276.1"/>
    </source>
</evidence>
<dbReference type="PANTHER" id="PTHR30213:SF1">
    <property type="entry name" value="INNER MEMBRANE PROTEIN YHJD"/>
    <property type="match status" value="1"/>
</dbReference>
<name>A0A7X5VDK4_9ACTN</name>
<feature type="transmembrane region" description="Helical" evidence="6">
    <location>
        <begin position="192"/>
        <end position="213"/>
    </location>
</feature>
<evidence type="ECO:0000256" key="5">
    <source>
        <dbReference type="ARBA" id="ARBA00023136"/>
    </source>
</evidence>
<evidence type="ECO:0000256" key="4">
    <source>
        <dbReference type="ARBA" id="ARBA00022989"/>
    </source>
</evidence>
<dbReference type="PANTHER" id="PTHR30213">
    <property type="entry name" value="INNER MEMBRANE PROTEIN YHJD"/>
    <property type="match status" value="1"/>
</dbReference>
<evidence type="ECO:0000256" key="1">
    <source>
        <dbReference type="ARBA" id="ARBA00004651"/>
    </source>
</evidence>
<keyword evidence="8" id="KW-1185">Reference proteome</keyword>
<dbReference type="RefSeq" id="WP_167210783.1">
    <property type="nucleotide sequence ID" value="NZ_JAASRO010000001.1"/>
</dbReference>
<evidence type="ECO:0000256" key="2">
    <source>
        <dbReference type="ARBA" id="ARBA00022475"/>
    </source>
</evidence>
<keyword evidence="2" id="KW-1003">Cell membrane</keyword>
<dbReference type="InterPro" id="IPR017039">
    <property type="entry name" value="Virul_fac_BrkB"/>
</dbReference>
<accession>A0A7X5VDK4</accession>
<protein>
    <submittedName>
        <fullName evidence="7">Membrane protein</fullName>
    </submittedName>
</protein>
<comment type="caution">
    <text evidence="7">The sequence shown here is derived from an EMBL/GenBank/DDBJ whole genome shotgun (WGS) entry which is preliminary data.</text>
</comment>
<keyword evidence="4 6" id="KW-1133">Transmembrane helix</keyword>
<reference evidence="7 8" key="1">
    <citation type="submission" date="2020-03" db="EMBL/GenBank/DDBJ databases">
        <title>Sequencing the genomes of 1000 actinobacteria strains.</title>
        <authorList>
            <person name="Klenk H.-P."/>
        </authorList>
    </citation>
    <scope>NUCLEOTIDE SEQUENCE [LARGE SCALE GENOMIC DNA]</scope>
    <source>
        <strain evidence="7 8">DSM 45490</strain>
    </source>
</reference>
<feature type="transmembrane region" description="Helical" evidence="6">
    <location>
        <begin position="30"/>
        <end position="52"/>
    </location>
</feature>
<feature type="transmembrane region" description="Helical" evidence="6">
    <location>
        <begin position="160"/>
        <end position="183"/>
    </location>
</feature>
<feature type="transmembrane region" description="Helical" evidence="6">
    <location>
        <begin position="128"/>
        <end position="148"/>
    </location>
</feature>
<feature type="transmembrane region" description="Helical" evidence="6">
    <location>
        <begin position="225"/>
        <end position="251"/>
    </location>
</feature>
<gene>
    <name evidence="7" type="ORF">BJY22_004993</name>
</gene>
<sequence length="288" mass="30865">MFTTIAQRLEHTFPGRCAGSFLALRGVDRAMVIASQALTALIPLLLLVSTLAPANRRDVVAQGFVRRFELSGNAAEAVREVFARPVGGSSIGVLSVVILVFSAMSLARRVQRLYQDAWQLDAVGGVRGRLTTFVGLGALLLQIALLSLARSAVRPLPLDWLLSVTASVLTGVVLWICVPWLLLDGRVHWRRLVPSGVIASLCAAAYSSASTVYMPRMMETNSARYGLFGVTLALVGWLLCISLILVVATVIGAEFDRSQGRLARQVRSWLGADAGPGQLISPSKDEAA</sequence>
<organism evidence="7 8">
    <name type="scientific">Kribbella shirazensis</name>
    <dbReference type="NCBI Taxonomy" id="1105143"/>
    <lineage>
        <taxon>Bacteria</taxon>
        <taxon>Bacillati</taxon>
        <taxon>Actinomycetota</taxon>
        <taxon>Actinomycetes</taxon>
        <taxon>Propionibacteriales</taxon>
        <taxon>Kribbellaceae</taxon>
        <taxon>Kribbella</taxon>
    </lineage>
</organism>
<dbReference type="GO" id="GO:0005886">
    <property type="term" value="C:plasma membrane"/>
    <property type="evidence" value="ECO:0007669"/>
    <property type="project" value="UniProtKB-SubCell"/>
</dbReference>
<evidence type="ECO:0000256" key="6">
    <source>
        <dbReference type="SAM" id="Phobius"/>
    </source>
</evidence>